<feature type="compositionally biased region" description="Basic and acidic residues" evidence="4">
    <location>
        <begin position="319"/>
        <end position="335"/>
    </location>
</feature>
<comment type="subcellular location">
    <subcellularLocation>
        <location evidence="1">Nucleus</location>
    </subcellularLocation>
</comment>
<dbReference type="Pfam" id="PF11935">
    <property type="entry name" value="SYMPK_PTA1_N"/>
    <property type="match status" value="1"/>
</dbReference>
<dbReference type="Gene3D" id="1.25.10.10">
    <property type="entry name" value="Leucine-rich Repeat Variant"/>
    <property type="match status" value="1"/>
</dbReference>
<organism evidence="7 8">
    <name type="scientific">Macrostomum lignano</name>
    <dbReference type="NCBI Taxonomy" id="282301"/>
    <lineage>
        <taxon>Eukaryota</taxon>
        <taxon>Metazoa</taxon>
        <taxon>Spiralia</taxon>
        <taxon>Lophotrochozoa</taxon>
        <taxon>Platyhelminthes</taxon>
        <taxon>Rhabditophora</taxon>
        <taxon>Macrostomorpha</taxon>
        <taxon>Macrostomida</taxon>
        <taxon>Macrostomidae</taxon>
        <taxon>Macrostomum</taxon>
    </lineage>
</organism>
<feature type="region of interest" description="Disordered" evidence="4">
    <location>
        <begin position="318"/>
        <end position="369"/>
    </location>
</feature>
<evidence type="ECO:0000313" key="8">
    <source>
        <dbReference type="Proteomes" id="UP000215902"/>
    </source>
</evidence>
<feature type="non-terminal residue" evidence="7">
    <location>
        <position position="1"/>
    </location>
</feature>
<evidence type="ECO:0000256" key="3">
    <source>
        <dbReference type="ARBA" id="ARBA00023242"/>
    </source>
</evidence>
<dbReference type="SUPFAM" id="SSF48371">
    <property type="entry name" value="ARM repeat"/>
    <property type="match status" value="1"/>
</dbReference>
<proteinExistence type="predicted"/>
<evidence type="ECO:0000259" key="6">
    <source>
        <dbReference type="Pfam" id="PF12295"/>
    </source>
</evidence>
<keyword evidence="2" id="KW-0507">mRNA processing</keyword>
<feature type="domain" description="Symplekin C-terminal" evidence="6">
    <location>
        <begin position="932"/>
        <end position="1109"/>
    </location>
</feature>
<evidence type="ECO:0000259" key="5">
    <source>
        <dbReference type="Pfam" id="PF11935"/>
    </source>
</evidence>
<feature type="compositionally biased region" description="Low complexity" evidence="4">
    <location>
        <begin position="336"/>
        <end position="350"/>
    </location>
</feature>
<feature type="domain" description="Symplekin/Pta1 N-terminal" evidence="5">
    <location>
        <begin position="104"/>
        <end position="327"/>
    </location>
</feature>
<dbReference type="Pfam" id="PF12295">
    <property type="entry name" value="Symplekin_C"/>
    <property type="match status" value="1"/>
</dbReference>
<dbReference type="AlphaFoldDB" id="A0A267E0N8"/>
<comment type="caution">
    <text evidence="7">The sequence shown here is derived from an EMBL/GenBank/DDBJ whole genome shotgun (WGS) entry which is preliminary data.</text>
</comment>
<protein>
    <recommendedName>
        <fullName evidence="9">Symplekin</fullName>
    </recommendedName>
</protein>
<gene>
    <name evidence="7" type="ORF">BOX15_Mlig002103g1</name>
</gene>
<dbReference type="InterPro" id="IPR011989">
    <property type="entry name" value="ARM-like"/>
</dbReference>
<evidence type="ECO:0008006" key="9">
    <source>
        <dbReference type="Google" id="ProtNLM"/>
    </source>
</evidence>
<reference evidence="7 8" key="1">
    <citation type="submission" date="2017-06" db="EMBL/GenBank/DDBJ databases">
        <title>A platform for efficient transgenesis in Macrostomum lignano, a flatworm model organism for stem cell research.</title>
        <authorList>
            <person name="Berezikov E."/>
        </authorList>
    </citation>
    <scope>NUCLEOTIDE SEQUENCE [LARGE SCALE GENOMIC DNA]</scope>
    <source>
        <strain evidence="7">DV1</strain>
        <tissue evidence="7">Whole organism</tissue>
    </source>
</reference>
<name>A0A267E0N8_9PLAT</name>
<dbReference type="PANTHER" id="PTHR15245:SF20">
    <property type="entry name" value="SYMPLEKIN"/>
    <property type="match status" value="1"/>
</dbReference>
<accession>A0A267E0N8</accession>
<keyword evidence="8" id="KW-1185">Reference proteome</keyword>
<sequence length="1174" mass="126519">PPFNMPSNTFQRVVQLLGDAQTSFVAKEKLDCLSQVRELIFHREPSLLDNFLDEFMDFQHDKHAEVRRAVVEFIELACKYDNDHLRKGVERLYHIIQNDKEKLNVIKRVIGAHTVVYKLCLSWLARSKGANKVIVDTFGIACKIKERILALLASDNEGIRAFVIKFLEAVVLTQSRRRPDSEIPKAQEKDVSLDQIPLDHRTLNIKRLEDEGKRCFDELLTLAHSDSSSICLQVGMNSLVNIALQRPQFMARAVASLETLHVNLPPQLATSQVTSVRKCLKQCLLSILRHPSSLDHQQQVATLLTDLGATQAEVVKAMPRVDEATRKRRQQEAAERLQQAAAAAAASASGGESGVSKRPRLDDDAVGSGAGASATSAAAVGGAPASSAAAAAAAAAADDFEDDEAGEASELDKAAEKLVGKLTPANVSDLVLLSMVMLPDSIPPAFQSTYTPIAAAGTPAQIGHLSRLLAAQLLAAGLAPDGSKLPAKRANTAAAAAASTAAGSSATTAETATASAALQQQKPAFPNLPRPDTAMSIPVQQAPSRPRQQFSLHKAVTPLTKETQAQLARMAFERLLYPAGHVTSHPGLSIVRQRLLSGLTAQFGGDLYQLLFDYVVEDVRRRWELLVMLLYHEYTRYLGYTVAQPSDGSSAVKLGSYESYDRLMSSLCNSLQLLPTSKELYFAKLLAEAPLVTDSAFEQLRTHCMRQPDQGLKLLRDLALSRPQPRFLIALLQFAACGERPDLRAPALDIVKELYIDDRHDEIRDFALQRLELLVTAFGGSAGAGSVDGVDDVGGKDAAAEEAAATVPPPAELFCLPGQAPSVVWTDDARASCLHLAVGLLPLEHSLLRQLASAFARLKEPQSKRLLLRLLEGPAASVGQASPELLRLVRGDCPDGAEPMLVRLVQLLASSGRPDPGLVDAVRQSRSRGGGDARLLVAVLPGMTNDEILAALPRVLAAPDKLARLGLQRLLADGPLPPEDLLVAVHEAEFSPPVQLRQCLQASQQIFASTSPALTLESLASALKRLANPSNSRLPTLLFRSMMQAHSMYPRLAQLVLSLLPSLASHPSVLRDSPALWEGFVRCCARLKPAGYGVLLTCLPADRLADAFRILPELRQALSRHAANLAPQQRATLAPAVLALLAPQQQLAHIEVAGSAAPSSSDKLAADRERLKAN</sequence>
<dbReference type="GO" id="GO:0005847">
    <property type="term" value="C:mRNA cleavage and polyadenylation specificity factor complex"/>
    <property type="evidence" value="ECO:0007669"/>
    <property type="project" value="TreeGrafter"/>
</dbReference>
<evidence type="ECO:0000256" key="4">
    <source>
        <dbReference type="SAM" id="MobiDB-lite"/>
    </source>
</evidence>
<dbReference type="STRING" id="282301.A0A267E0N8"/>
<evidence type="ECO:0000256" key="1">
    <source>
        <dbReference type="ARBA" id="ARBA00004123"/>
    </source>
</evidence>
<dbReference type="InterPro" id="IPR021850">
    <property type="entry name" value="Symplekin/Pta1"/>
</dbReference>
<dbReference type="GO" id="GO:0006397">
    <property type="term" value="P:mRNA processing"/>
    <property type="evidence" value="ECO:0007669"/>
    <property type="project" value="UniProtKB-KW"/>
</dbReference>
<dbReference type="InterPro" id="IPR032460">
    <property type="entry name" value="Symplekin/Pta1_N"/>
</dbReference>
<dbReference type="Proteomes" id="UP000215902">
    <property type="component" value="Unassembled WGS sequence"/>
</dbReference>
<evidence type="ECO:0000256" key="2">
    <source>
        <dbReference type="ARBA" id="ARBA00022664"/>
    </source>
</evidence>
<dbReference type="EMBL" id="NIVC01002911">
    <property type="protein sequence ID" value="PAA54419.1"/>
    <property type="molecule type" value="Genomic_DNA"/>
</dbReference>
<dbReference type="PANTHER" id="PTHR15245">
    <property type="entry name" value="SYMPLEKIN-RELATED"/>
    <property type="match status" value="1"/>
</dbReference>
<dbReference type="InterPro" id="IPR016024">
    <property type="entry name" value="ARM-type_fold"/>
</dbReference>
<evidence type="ECO:0000313" key="7">
    <source>
        <dbReference type="EMBL" id="PAA54419.1"/>
    </source>
</evidence>
<dbReference type="OrthoDB" id="331600at2759"/>
<dbReference type="InterPro" id="IPR022075">
    <property type="entry name" value="Symplekin_C"/>
</dbReference>
<keyword evidence="3" id="KW-0539">Nucleus</keyword>